<evidence type="ECO:0000256" key="7">
    <source>
        <dbReference type="ARBA" id="ARBA00022777"/>
    </source>
</evidence>
<proteinExistence type="predicted"/>
<dbReference type="InterPro" id="IPR051809">
    <property type="entry name" value="Plant_receptor-like_S/T_kinase"/>
</dbReference>
<dbReference type="EMBL" id="JAFEMO010000013">
    <property type="protein sequence ID" value="KAH7549909.1"/>
    <property type="molecule type" value="Genomic_DNA"/>
</dbReference>
<evidence type="ECO:0000259" key="13">
    <source>
        <dbReference type="PROSITE" id="PS50011"/>
    </source>
</evidence>
<dbReference type="Pfam" id="PF00560">
    <property type="entry name" value="LRR_1"/>
    <property type="match status" value="1"/>
</dbReference>
<dbReference type="SMART" id="SM00220">
    <property type="entry name" value="S_TKc"/>
    <property type="match status" value="1"/>
</dbReference>
<keyword evidence="10 12" id="KW-0472">Membrane</keyword>
<reference evidence="14 15" key="1">
    <citation type="submission" date="2021-02" db="EMBL/GenBank/DDBJ databases">
        <title>Plant Genome Project.</title>
        <authorList>
            <person name="Zhang R.-G."/>
        </authorList>
    </citation>
    <scope>NUCLEOTIDE SEQUENCE [LARGE SCALE GENOMIC DNA]</scope>
    <source>
        <tissue evidence="14">Leaves</tissue>
    </source>
</reference>
<feature type="domain" description="Protein kinase" evidence="13">
    <location>
        <begin position="332"/>
        <end position="643"/>
    </location>
</feature>
<keyword evidence="2" id="KW-0433">Leucine-rich repeat</keyword>
<evidence type="ECO:0000256" key="5">
    <source>
        <dbReference type="ARBA" id="ARBA00022737"/>
    </source>
</evidence>
<evidence type="ECO:0000256" key="3">
    <source>
        <dbReference type="ARBA" id="ARBA00022679"/>
    </source>
</evidence>
<sequence length="647" mass="71837">MTGIAIGLNQISGTIPPGMRNLVNLTRFTAEYNQLTGTIPYVIGELRKLQLLYLNENNLRGRIPSSLGNLTLLNKLALESNHFHGNIPSSLGNCQNLMLLLLGKNKLTGAVPQQILGITTLSILLNLSDNLLSGPFPSQVGNLMILISLDISRNEFSGSIPATLGSCSSLEYLDLQGNSFNGSIPPSLSSLRSIRMLNLSSNNLSGEIPKYFEDLSFLEYLDLSYNHFEGEVPTEGFFTNTTEISLRGNEKLCGGLAEMNLPSCHSKESKKSKTSLPKVVILVIVSCLIVSSSFIFIFTRRRCAKKSSRIMHMEVQFPMVTYAELRKATSEFSSSHMIGQGSYGFVYKGNLGENGMLVAVKVINLHQKGASKSFTSECEALKVVRHRNLVKIITVCSSMDFKGDDFKALVYEYMQNKSLDEWLHPSNDHLDVSSLSLIERLNIAIDVAFAIEYLHHHCKPPIVHGDLKPSNVLLDHDMIARVGDFGLAKILSDYPFSTTPESQSSSIRIKGTVGYVAPEYGMGNTLSMPGDVYSFGILLLEMFTRKRPTDTMFKDGLTIHEFAKIAFPERVMEIVEPSLLLEVRTDKNNVENLVRRREEMSIIEECLVGVLRIGLLCSMESPVERMEMTDVVAKLHAVRETFLSSRI</sequence>
<evidence type="ECO:0000256" key="10">
    <source>
        <dbReference type="ARBA" id="ARBA00023136"/>
    </source>
</evidence>
<dbReference type="SUPFAM" id="SSF56112">
    <property type="entry name" value="Protein kinase-like (PK-like)"/>
    <property type="match status" value="1"/>
</dbReference>
<keyword evidence="8 11" id="KW-0067">ATP-binding</keyword>
<dbReference type="PROSITE" id="PS00108">
    <property type="entry name" value="PROTEIN_KINASE_ST"/>
    <property type="match status" value="1"/>
</dbReference>
<dbReference type="SUPFAM" id="SSF52058">
    <property type="entry name" value="L domain-like"/>
    <property type="match status" value="1"/>
</dbReference>
<dbReference type="InterPro" id="IPR017441">
    <property type="entry name" value="Protein_kinase_ATP_BS"/>
</dbReference>
<dbReference type="PROSITE" id="PS00107">
    <property type="entry name" value="PROTEIN_KINASE_ATP"/>
    <property type="match status" value="1"/>
</dbReference>
<dbReference type="PROSITE" id="PS50011">
    <property type="entry name" value="PROTEIN_KINASE_DOM"/>
    <property type="match status" value="1"/>
</dbReference>
<protein>
    <recommendedName>
        <fullName evidence="13">Protein kinase domain-containing protein</fullName>
    </recommendedName>
</protein>
<accession>A0ABQ8H7K4</accession>
<evidence type="ECO:0000256" key="9">
    <source>
        <dbReference type="ARBA" id="ARBA00022989"/>
    </source>
</evidence>
<evidence type="ECO:0000256" key="11">
    <source>
        <dbReference type="PROSITE-ProRule" id="PRU10141"/>
    </source>
</evidence>
<dbReference type="InterPro" id="IPR001611">
    <property type="entry name" value="Leu-rich_rpt"/>
</dbReference>
<dbReference type="InterPro" id="IPR008271">
    <property type="entry name" value="Ser/Thr_kinase_AS"/>
</dbReference>
<dbReference type="Gene3D" id="1.10.510.10">
    <property type="entry name" value="Transferase(Phosphotransferase) domain 1"/>
    <property type="match status" value="1"/>
</dbReference>
<keyword evidence="9 12" id="KW-1133">Transmembrane helix</keyword>
<dbReference type="Pfam" id="PF13855">
    <property type="entry name" value="LRR_8"/>
    <property type="match status" value="2"/>
</dbReference>
<keyword evidence="5" id="KW-0677">Repeat</keyword>
<name>A0ABQ8H7K4_9ROSI</name>
<feature type="transmembrane region" description="Helical" evidence="12">
    <location>
        <begin position="279"/>
        <end position="299"/>
    </location>
</feature>
<evidence type="ECO:0000256" key="6">
    <source>
        <dbReference type="ARBA" id="ARBA00022741"/>
    </source>
</evidence>
<comment type="subcellular location">
    <subcellularLocation>
        <location evidence="1">Membrane</location>
    </subcellularLocation>
</comment>
<evidence type="ECO:0000256" key="12">
    <source>
        <dbReference type="SAM" id="Phobius"/>
    </source>
</evidence>
<organism evidence="14 15">
    <name type="scientific">Xanthoceras sorbifolium</name>
    <dbReference type="NCBI Taxonomy" id="99658"/>
    <lineage>
        <taxon>Eukaryota</taxon>
        <taxon>Viridiplantae</taxon>
        <taxon>Streptophyta</taxon>
        <taxon>Embryophyta</taxon>
        <taxon>Tracheophyta</taxon>
        <taxon>Spermatophyta</taxon>
        <taxon>Magnoliopsida</taxon>
        <taxon>eudicotyledons</taxon>
        <taxon>Gunneridae</taxon>
        <taxon>Pentapetalae</taxon>
        <taxon>rosids</taxon>
        <taxon>malvids</taxon>
        <taxon>Sapindales</taxon>
        <taxon>Sapindaceae</taxon>
        <taxon>Xanthoceroideae</taxon>
        <taxon>Xanthoceras</taxon>
    </lineage>
</organism>
<dbReference type="Proteomes" id="UP000827721">
    <property type="component" value="Unassembled WGS sequence"/>
</dbReference>
<evidence type="ECO:0000256" key="2">
    <source>
        <dbReference type="ARBA" id="ARBA00022614"/>
    </source>
</evidence>
<evidence type="ECO:0000256" key="8">
    <source>
        <dbReference type="ARBA" id="ARBA00022840"/>
    </source>
</evidence>
<evidence type="ECO:0000313" key="14">
    <source>
        <dbReference type="EMBL" id="KAH7549909.1"/>
    </source>
</evidence>
<gene>
    <name evidence="14" type="ORF">JRO89_XS13G0104100</name>
</gene>
<dbReference type="InterPro" id="IPR032675">
    <property type="entry name" value="LRR_dom_sf"/>
</dbReference>
<dbReference type="InterPro" id="IPR011009">
    <property type="entry name" value="Kinase-like_dom_sf"/>
</dbReference>
<dbReference type="PANTHER" id="PTHR27008:SF592">
    <property type="entry name" value="LEUCINE-RICH REPEAT RECEPTOR-LIKE PROTEIN KINASE FAMILY PROTEIN-RELATED"/>
    <property type="match status" value="1"/>
</dbReference>
<dbReference type="Gene3D" id="3.30.200.20">
    <property type="entry name" value="Phosphorylase Kinase, domain 1"/>
    <property type="match status" value="1"/>
</dbReference>
<dbReference type="InterPro" id="IPR000719">
    <property type="entry name" value="Prot_kinase_dom"/>
</dbReference>
<keyword evidence="6 11" id="KW-0547">Nucleotide-binding</keyword>
<dbReference type="Gene3D" id="3.80.10.10">
    <property type="entry name" value="Ribonuclease Inhibitor"/>
    <property type="match status" value="1"/>
</dbReference>
<keyword evidence="7" id="KW-0418">Kinase</keyword>
<keyword evidence="3" id="KW-0808">Transferase</keyword>
<keyword evidence="15" id="KW-1185">Reference proteome</keyword>
<evidence type="ECO:0000256" key="1">
    <source>
        <dbReference type="ARBA" id="ARBA00004370"/>
    </source>
</evidence>
<evidence type="ECO:0000313" key="15">
    <source>
        <dbReference type="Proteomes" id="UP000827721"/>
    </source>
</evidence>
<keyword evidence="4 12" id="KW-0812">Transmembrane</keyword>
<comment type="caution">
    <text evidence="14">The sequence shown here is derived from an EMBL/GenBank/DDBJ whole genome shotgun (WGS) entry which is preliminary data.</text>
</comment>
<feature type="binding site" evidence="11">
    <location>
        <position position="361"/>
    </location>
    <ligand>
        <name>ATP</name>
        <dbReference type="ChEBI" id="CHEBI:30616"/>
    </ligand>
</feature>
<evidence type="ECO:0000256" key="4">
    <source>
        <dbReference type="ARBA" id="ARBA00022692"/>
    </source>
</evidence>
<dbReference type="Pfam" id="PF00069">
    <property type="entry name" value="Pkinase"/>
    <property type="match status" value="1"/>
</dbReference>
<dbReference type="PANTHER" id="PTHR27008">
    <property type="entry name" value="OS04G0122200 PROTEIN"/>
    <property type="match status" value="1"/>
</dbReference>